<sequence>MWWKFREYVPTLPPVAKSLVRGLLAGAWVGRGPQSVASGPVPGTRQAQKRLDAPSVDTLVDGYLSGQTVYELADEFGIERRTVSAHLHRRGVPMRRRGLSLPQKEEAFTLRDRGWSLAQIGARFDRRLGGGSTQSLGVDGTMNTVAGARRPGSA</sequence>
<dbReference type="Gene3D" id="1.10.10.60">
    <property type="entry name" value="Homeodomain-like"/>
    <property type="match status" value="1"/>
</dbReference>
<organism evidence="1 2">
    <name type="scientific">Branchiibius hedensis</name>
    <dbReference type="NCBI Taxonomy" id="672460"/>
    <lineage>
        <taxon>Bacteria</taxon>
        <taxon>Bacillati</taxon>
        <taxon>Actinomycetota</taxon>
        <taxon>Actinomycetes</taxon>
        <taxon>Micrococcales</taxon>
        <taxon>Dermacoccaceae</taxon>
        <taxon>Branchiibius</taxon>
    </lineage>
</organism>
<reference evidence="2" key="1">
    <citation type="submission" date="2016-10" db="EMBL/GenBank/DDBJ databases">
        <authorList>
            <person name="Varghese N."/>
            <person name="Submissions S."/>
        </authorList>
    </citation>
    <scope>NUCLEOTIDE SEQUENCE [LARGE SCALE GENOMIC DNA]</scope>
    <source>
        <strain evidence="2">DSM 22951</strain>
    </source>
</reference>
<dbReference type="Proteomes" id="UP000250028">
    <property type="component" value="Unassembled WGS sequence"/>
</dbReference>
<gene>
    <name evidence="1" type="ORF">SAMN04489750_2527</name>
</gene>
<evidence type="ECO:0000313" key="2">
    <source>
        <dbReference type="Proteomes" id="UP000250028"/>
    </source>
</evidence>
<keyword evidence="2" id="KW-1185">Reference proteome</keyword>
<name>A0A2Y8ZS22_9MICO</name>
<accession>A0A2Y8ZS22</accession>
<dbReference type="EMBL" id="UESZ01000001">
    <property type="protein sequence ID" value="SSA35181.1"/>
    <property type="molecule type" value="Genomic_DNA"/>
</dbReference>
<evidence type="ECO:0000313" key="1">
    <source>
        <dbReference type="EMBL" id="SSA35181.1"/>
    </source>
</evidence>
<dbReference type="AlphaFoldDB" id="A0A2Y8ZS22"/>
<proteinExistence type="predicted"/>
<protein>
    <submittedName>
        <fullName evidence="1">Uncharacterized protein</fullName>
    </submittedName>
</protein>